<comment type="caution">
    <text evidence="2">The sequence shown here is derived from an EMBL/GenBank/DDBJ whole genome shotgun (WGS) entry which is preliminary data.</text>
</comment>
<feature type="domain" description="Reverse transcriptase" evidence="1">
    <location>
        <begin position="54"/>
        <end position="181"/>
    </location>
</feature>
<dbReference type="AlphaFoldDB" id="A0A392LZL2"/>
<evidence type="ECO:0000313" key="3">
    <source>
        <dbReference type="Proteomes" id="UP000265520"/>
    </source>
</evidence>
<name>A0A392LZL2_9FABA</name>
<gene>
    <name evidence="2" type="ORF">A2U01_0001207</name>
</gene>
<dbReference type="InterPro" id="IPR000477">
    <property type="entry name" value="RT_dom"/>
</dbReference>
<evidence type="ECO:0000259" key="1">
    <source>
        <dbReference type="Pfam" id="PF00078"/>
    </source>
</evidence>
<dbReference type="EMBL" id="LXQA010001058">
    <property type="protein sequence ID" value="MCH80439.1"/>
    <property type="molecule type" value="Genomic_DNA"/>
</dbReference>
<dbReference type="Pfam" id="PF00078">
    <property type="entry name" value="RVT_1"/>
    <property type="match status" value="1"/>
</dbReference>
<evidence type="ECO:0000313" key="2">
    <source>
        <dbReference type="EMBL" id="MCH80439.1"/>
    </source>
</evidence>
<dbReference type="PANTHER" id="PTHR48462">
    <property type="entry name" value="PROTEIN, PUTATIVE-RELATED"/>
    <property type="match status" value="1"/>
</dbReference>
<keyword evidence="3" id="KW-1185">Reference proteome</keyword>
<sequence length="299" mass="33532">MTPLLKPDGGIQPIAVSTIWRCLVSKVAIRGVGKDMAKYLNDFQFGIHNIKRCRGCFAQFQHSTKSALLQEVRVRCPSISLWVEFLYGQTTILYLEDEHIMAATRVQQGDMLGALLLALMLHPLIHKIRDNCKLLHHAWYLDDGTIIGDSEEVAKPLDMIRETSPGLGLHLNIIRKTEIFCPSCDEIKLHIRGCSLHTLGGRCRGMCQSIYMEEIAVLFDKELRAAVENIVDMEFDFAVTIRQKAIFGCLKAAHAQDFLLAIPIDGLGQHMSLVEYCTILRCAGISVEKEAPVNFLIDP</sequence>
<accession>A0A392LZL2</accession>
<reference evidence="2 3" key="1">
    <citation type="journal article" date="2018" name="Front. Plant Sci.">
        <title>Red Clover (Trifolium pratense) and Zigzag Clover (T. medium) - A Picture of Genomic Similarities and Differences.</title>
        <authorList>
            <person name="Dluhosova J."/>
            <person name="Istvanek J."/>
            <person name="Nedelnik J."/>
            <person name="Repkova J."/>
        </authorList>
    </citation>
    <scope>NUCLEOTIDE SEQUENCE [LARGE SCALE GENOMIC DNA]</scope>
    <source>
        <strain evidence="3">cv. 10/8</strain>
        <tissue evidence="2">Leaf</tissue>
    </source>
</reference>
<dbReference type="PANTHER" id="PTHR48462:SF1">
    <property type="entry name" value="PROTEIN, PUTATIVE-RELATED"/>
    <property type="match status" value="1"/>
</dbReference>
<protein>
    <recommendedName>
        <fullName evidence="1">Reverse transcriptase domain-containing protein</fullName>
    </recommendedName>
</protein>
<dbReference type="Proteomes" id="UP000265520">
    <property type="component" value="Unassembled WGS sequence"/>
</dbReference>
<organism evidence="2 3">
    <name type="scientific">Trifolium medium</name>
    <dbReference type="NCBI Taxonomy" id="97028"/>
    <lineage>
        <taxon>Eukaryota</taxon>
        <taxon>Viridiplantae</taxon>
        <taxon>Streptophyta</taxon>
        <taxon>Embryophyta</taxon>
        <taxon>Tracheophyta</taxon>
        <taxon>Spermatophyta</taxon>
        <taxon>Magnoliopsida</taxon>
        <taxon>eudicotyledons</taxon>
        <taxon>Gunneridae</taxon>
        <taxon>Pentapetalae</taxon>
        <taxon>rosids</taxon>
        <taxon>fabids</taxon>
        <taxon>Fabales</taxon>
        <taxon>Fabaceae</taxon>
        <taxon>Papilionoideae</taxon>
        <taxon>50 kb inversion clade</taxon>
        <taxon>NPAAA clade</taxon>
        <taxon>Hologalegina</taxon>
        <taxon>IRL clade</taxon>
        <taxon>Trifolieae</taxon>
        <taxon>Trifolium</taxon>
    </lineage>
</organism>
<proteinExistence type="predicted"/>